<dbReference type="Pfam" id="PF25164">
    <property type="entry name" value="CoiA_N"/>
    <property type="match status" value="1"/>
</dbReference>
<evidence type="ECO:0000313" key="5">
    <source>
        <dbReference type="Proteomes" id="UP001057753"/>
    </source>
</evidence>
<feature type="domain" description="Competence protein CoiA-like N-terminal" evidence="2">
    <location>
        <begin position="19"/>
        <end position="63"/>
    </location>
</feature>
<sequence>MFRAICSNGQDVFLKDVYWSKALLTKMRNYYTFYCLTCAEEVVLKLGDRQAWHFSHRQNSLCSERHHCNESVDHKAAKLEVYRWLESYKLKPKIEHYLEDVRQRPDVYVKINDRKVALELQRSYLNRAHFLKRYFSYKDHDYETIWIGILSKPIQRAIYYYPLSHVDSLLIRPSPFPHAIYYSLVAHRWMVFSDFFYITPRKTFVRVTTIPPTMSPHYLFFNLDVFLTESKKEKNNRLEECMSVWKRQTIKARAAIHPSLTKAERNILHLLQRHNMTLNYFPAICNIPLLSQYICDSAPYLWQTWVVIGYINTKPLGETFSLSWLTEWFINHHQQIGFSFRLSVLHLKQHIRQLLNDYLDVLCHFNVLEKTAPGNYKLIHSITIRKSFHTLLDDDTYIINQLLSYFENNI</sequence>
<dbReference type="EMBL" id="JABXYM010000001">
    <property type="protein sequence ID" value="MCR6095788.1"/>
    <property type="molecule type" value="Genomic_DNA"/>
</dbReference>
<dbReference type="InterPro" id="IPR057252">
    <property type="entry name" value="CoiA_C"/>
</dbReference>
<evidence type="ECO:0000259" key="1">
    <source>
        <dbReference type="Pfam" id="PF06054"/>
    </source>
</evidence>
<evidence type="ECO:0000259" key="3">
    <source>
        <dbReference type="Pfam" id="PF25166"/>
    </source>
</evidence>
<accession>A0A9Q4AZS8</accession>
<feature type="domain" description="Competence protein CoiA C-terminal" evidence="3">
    <location>
        <begin position="245"/>
        <end position="381"/>
    </location>
</feature>
<keyword evidence="5" id="KW-1185">Reference proteome</keyword>
<dbReference type="InterPro" id="IPR010330">
    <property type="entry name" value="CoiA_nuc"/>
</dbReference>
<dbReference type="RefSeq" id="WP_257820525.1">
    <property type="nucleotide sequence ID" value="NZ_JABXYM010000001.1"/>
</dbReference>
<gene>
    <name evidence="4" type="ORF">HXA33_04460</name>
</gene>
<comment type="caution">
    <text evidence="4">The sequence shown here is derived from an EMBL/GenBank/DDBJ whole genome shotgun (WGS) entry which is preliminary data.</text>
</comment>
<dbReference type="Proteomes" id="UP001057753">
    <property type="component" value="Unassembled WGS sequence"/>
</dbReference>
<dbReference type="AlphaFoldDB" id="A0A9Q4AZS8"/>
<protein>
    <recommendedName>
        <fullName evidence="6">Competence protein CoiA</fullName>
    </recommendedName>
</protein>
<proteinExistence type="predicted"/>
<dbReference type="Pfam" id="PF25166">
    <property type="entry name" value="CoiA_C"/>
    <property type="match status" value="1"/>
</dbReference>
<feature type="domain" description="Competence protein CoiA nuclease-like" evidence="1">
    <location>
        <begin position="70"/>
        <end position="213"/>
    </location>
</feature>
<dbReference type="InterPro" id="IPR057253">
    <property type="entry name" value="CoiA-like_N"/>
</dbReference>
<evidence type="ECO:0000313" key="4">
    <source>
        <dbReference type="EMBL" id="MCR6095788.1"/>
    </source>
</evidence>
<reference evidence="4" key="1">
    <citation type="submission" date="2020-06" db="EMBL/GenBank/DDBJ databases">
        <title>Insight into the genomes of haloalkaliphilic bacilli from Kenyan soda lakes.</title>
        <authorList>
            <person name="Mwirichia R."/>
            <person name="Villamizar G.C."/>
            <person name="Poehlein A."/>
            <person name="Mugweru J."/>
            <person name="Kipnyargis A."/>
            <person name="Kiplimo D."/>
            <person name="Orwa P."/>
            <person name="Daniel R."/>
        </authorList>
    </citation>
    <scope>NUCLEOTIDE SEQUENCE</scope>
    <source>
        <strain evidence="4">B1096_S55</strain>
    </source>
</reference>
<organism evidence="4 5">
    <name type="scientific">Salipaludibacillus agaradhaerens</name>
    <name type="common">Bacillus agaradhaerens</name>
    <dbReference type="NCBI Taxonomy" id="76935"/>
    <lineage>
        <taxon>Bacteria</taxon>
        <taxon>Bacillati</taxon>
        <taxon>Bacillota</taxon>
        <taxon>Bacilli</taxon>
        <taxon>Bacillales</taxon>
        <taxon>Bacillaceae</taxon>
    </lineage>
</organism>
<evidence type="ECO:0008006" key="6">
    <source>
        <dbReference type="Google" id="ProtNLM"/>
    </source>
</evidence>
<name>A0A9Q4AZS8_SALAG</name>
<dbReference type="Pfam" id="PF06054">
    <property type="entry name" value="CoiA_nuc"/>
    <property type="match status" value="1"/>
</dbReference>
<evidence type="ECO:0000259" key="2">
    <source>
        <dbReference type="Pfam" id="PF25164"/>
    </source>
</evidence>